<feature type="region of interest" description="Disordered" evidence="1">
    <location>
        <begin position="68"/>
        <end position="177"/>
    </location>
</feature>
<sequence length="210" mass="22173">MKLFVPTAFAAVIASVIATSSAHTAVNNDVSSGGDFINNNYGTGSEPMSARRASMIRDEHLETISLQSEIAETTATDNEPVDEPKDKGEGDDGKDGTEGGVDTPPSGEDVDEPKDRGESVEGGVDTPPSGEDVDEPKDRGESVEGGVDTPPSGEDVDEPKDKGAGADVEESARIDSSGRRRLRLGVHGAENYFHVACILFSRFVRSHRLS</sequence>
<dbReference type="AlphaFoldDB" id="A0A8K1CNS7"/>
<protein>
    <submittedName>
        <fullName evidence="3">Uncharacterized protein</fullName>
    </submittedName>
</protein>
<evidence type="ECO:0000313" key="3">
    <source>
        <dbReference type="EMBL" id="TMW67041.1"/>
    </source>
</evidence>
<keyword evidence="2" id="KW-0732">Signal</keyword>
<gene>
    <name evidence="3" type="ORF">Poli38472_012157</name>
</gene>
<accession>A0A8K1CNS7</accession>
<dbReference type="Proteomes" id="UP000794436">
    <property type="component" value="Unassembled WGS sequence"/>
</dbReference>
<feature type="compositionally biased region" description="Basic and acidic residues" evidence="1">
    <location>
        <begin position="159"/>
        <end position="177"/>
    </location>
</feature>
<feature type="compositionally biased region" description="Basic and acidic residues" evidence="1">
    <location>
        <begin position="82"/>
        <end position="97"/>
    </location>
</feature>
<comment type="caution">
    <text evidence="3">The sequence shown here is derived from an EMBL/GenBank/DDBJ whole genome shotgun (WGS) entry which is preliminary data.</text>
</comment>
<evidence type="ECO:0000256" key="2">
    <source>
        <dbReference type="SAM" id="SignalP"/>
    </source>
</evidence>
<keyword evidence="4" id="KW-1185">Reference proteome</keyword>
<evidence type="ECO:0000256" key="1">
    <source>
        <dbReference type="SAM" id="MobiDB-lite"/>
    </source>
</evidence>
<proteinExistence type="predicted"/>
<feature type="compositionally biased region" description="Polar residues" evidence="1">
    <location>
        <begin position="68"/>
        <end position="77"/>
    </location>
</feature>
<feature type="chain" id="PRO_5035441283" evidence="2">
    <location>
        <begin position="19"/>
        <end position="210"/>
    </location>
</feature>
<evidence type="ECO:0000313" key="4">
    <source>
        <dbReference type="Proteomes" id="UP000794436"/>
    </source>
</evidence>
<dbReference type="EMBL" id="SPLM01000006">
    <property type="protein sequence ID" value="TMW67041.1"/>
    <property type="molecule type" value="Genomic_DNA"/>
</dbReference>
<name>A0A8K1CNS7_PYTOL</name>
<reference evidence="3" key="1">
    <citation type="submission" date="2019-03" db="EMBL/GenBank/DDBJ databases">
        <title>Long read genome sequence of the mycoparasitic Pythium oligandrum ATCC 38472 isolated from sugarbeet rhizosphere.</title>
        <authorList>
            <person name="Gaulin E."/>
        </authorList>
    </citation>
    <scope>NUCLEOTIDE SEQUENCE</scope>
    <source>
        <strain evidence="3">ATCC 38472_TT</strain>
    </source>
</reference>
<organism evidence="3 4">
    <name type="scientific">Pythium oligandrum</name>
    <name type="common">Mycoparasitic fungus</name>
    <dbReference type="NCBI Taxonomy" id="41045"/>
    <lineage>
        <taxon>Eukaryota</taxon>
        <taxon>Sar</taxon>
        <taxon>Stramenopiles</taxon>
        <taxon>Oomycota</taxon>
        <taxon>Peronosporomycetes</taxon>
        <taxon>Pythiales</taxon>
        <taxon>Pythiaceae</taxon>
        <taxon>Pythium</taxon>
    </lineage>
</organism>
<feature type="signal peptide" evidence="2">
    <location>
        <begin position="1"/>
        <end position="18"/>
    </location>
</feature>